<sequence length="347" mass="38277">MASTPAGGHPPVVRMHRAARVEDALHEIVERRLRNRGWRPVITAYTGYGAPGWARVMARVVLTRGTQNRKTLEKVRGWRSFTSSPVNNAVVRIQIGDSITETRTDRSGYVDTRVKGDLEPGWRSARLFTEGAAPVEAPIRVVDPETRFGLISDIDDTVMVTALPRPLLAAWNTFVLDEHARMAVPGMAVLYERLITANAGAPVFYLSTGAWNVAPTLTRFLSRHLYPAGPLLLTDWGPTPDRWFRSGQEHKRNTLQRLSREFPNIRWLLIGDDGQHDQEIYSEFAHAHPDNVAAVAIRRLSPTQSVLAGAIPGPSGEAEAVGSGGKTWFSAPDGAGLWSLLRDTDVV</sequence>
<comment type="caution">
    <text evidence="2">The sequence shown here is derived from an EMBL/GenBank/DDBJ whole genome shotgun (WGS) entry which is preliminary data.</text>
</comment>
<dbReference type="GO" id="GO:0008195">
    <property type="term" value="F:phosphatidate phosphatase activity"/>
    <property type="evidence" value="ECO:0007669"/>
    <property type="project" value="InterPro"/>
</dbReference>
<evidence type="ECO:0000313" key="3">
    <source>
        <dbReference type="Proteomes" id="UP000294901"/>
    </source>
</evidence>
<dbReference type="InterPro" id="IPR052935">
    <property type="entry name" value="Mg2+_PAP"/>
</dbReference>
<dbReference type="InterPro" id="IPR019236">
    <property type="entry name" value="APP1_cat"/>
</dbReference>
<accession>A0A4R6JZP4</accession>
<protein>
    <submittedName>
        <fullName evidence="2">Phosphatidate phosphatase APP1</fullName>
    </submittedName>
</protein>
<feature type="domain" description="Phosphatidate phosphatase APP1 catalytic" evidence="1">
    <location>
        <begin position="148"/>
        <end position="299"/>
    </location>
</feature>
<dbReference type="Pfam" id="PF09949">
    <property type="entry name" value="APP1_cat"/>
    <property type="match status" value="1"/>
</dbReference>
<name>A0A4R6JZP4_9ACTN</name>
<dbReference type="PANTHER" id="PTHR28208:SF3">
    <property type="entry name" value="PHOSPHATIDATE PHOSPHATASE APP1"/>
    <property type="match status" value="1"/>
</dbReference>
<gene>
    <name evidence="2" type="ORF">C8E87_5134</name>
</gene>
<evidence type="ECO:0000313" key="2">
    <source>
        <dbReference type="EMBL" id="TDO41402.1"/>
    </source>
</evidence>
<organism evidence="2 3">
    <name type="scientific">Paractinoplanes brasiliensis</name>
    <dbReference type="NCBI Taxonomy" id="52695"/>
    <lineage>
        <taxon>Bacteria</taxon>
        <taxon>Bacillati</taxon>
        <taxon>Actinomycetota</taxon>
        <taxon>Actinomycetes</taxon>
        <taxon>Micromonosporales</taxon>
        <taxon>Micromonosporaceae</taxon>
        <taxon>Paractinoplanes</taxon>
    </lineage>
</organism>
<reference evidence="2 3" key="1">
    <citation type="submission" date="2019-03" db="EMBL/GenBank/DDBJ databases">
        <title>Sequencing the genomes of 1000 actinobacteria strains.</title>
        <authorList>
            <person name="Klenk H.-P."/>
        </authorList>
    </citation>
    <scope>NUCLEOTIDE SEQUENCE [LARGE SCALE GENOMIC DNA]</scope>
    <source>
        <strain evidence="2 3">DSM 43805</strain>
    </source>
</reference>
<dbReference type="PANTHER" id="PTHR28208">
    <property type="entry name" value="PHOSPHATIDATE PHOSPHATASE APP1"/>
    <property type="match status" value="1"/>
</dbReference>
<evidence type="ECO:0000259" key="1">
    <source>
        <dbReference type="Pfam" id="PF09949"/>
    </source>
</evidence>
<dbReference type="AlphaFoldDB" id="A0A4R6JZP4"/>
<keyword evidence="3" id="KW-1185">Reference proteome</keyword>
<dbReference type="Proteomes" id="UP000294901">
    <property type="component" value="Unassembled WGS sequence"/>
</dbReference>
<proteinExistence type="predicted"/>
<dbReference type="EMBL" id="SNWR01000001">
    <property type="protein sequence ID" value="TDO41402.1"/>
    <property type="molecule type" value="Genomic_DNA"/>
</dbReference>